<feature type="transmembrane region" description="Helical" evidence="7">
    <location>
        <begin position="314"/>
        <end position="331"/>
    </location>
</feature>
<feature type="domain" description="Peptidase S54 rhomboid" evidence="8">
    <location>
        <begin position="219"/>
        <end position="352"/>
    </location>
</feature>
<feature type="transmembrane region" description="Helical" evidence="7">
    <location>
        <begin position="176"/>
        <end position="192"/>
    </location>
</feature>
<dbReference type="Gene3D" id="1.25.40.10">
    <property type="entry name" value="Tetratricopeptide repeat domain"/>
    <property type="match status" value="1"/>
</dbReference>
<feature type="transmembrane region" description="Helical" evidence="7">
    <location>
        <begin position="367"/>
        <end position="387"/>
    </location>
</feature>
<dbReference type="Pfam" id="PF14559">
    <property type="entry name" value="TPR_19"/>
    <property type="match status" value="1"/>
</dbReference>
<keyword evidence="4" id="KW-0378">Hydrolase</keyword>
<dbReference type="RefSeq" id="WP_264841590.1">
    <property type="nucleotide sequence ID" value="NZ_AP025628.1"/>
</dbReference>
<keyword evidence="5 7" id="KW-1133">Transmembrane helix</keyword>
<dbReference type="Gene3D" id="1.20.1540.10">
    <property type="entry name" value="Rhomboid-like"/>
    <property type="match status" value="1"/>
</dbReference>
<evidence type="ECO:0000256" key="6">
    <source>
        <dbReference type="ARBA" id="ARBA00023136"/>
    </source>
</evidence>
<sequence length="477" mass="50655">MDLSGYLHAVRWRLVGREGFLPAEDELPAHLRAYCPVAVRRTADPGAGGGLAVVLVPADALTPAERAGVAAGLAAAGPWGAAGPWPAHVVVAFVFAGTLTAPVLDEVLRLGTRGDGGRAVEPWVVDLESREVLRPGGPAFLADVLLHPHPPALPGEAEAGATPGVERPARDLPVPYVTYALLAAIGAVYLWLEVHGGSTRSSVLIRWGANYGPAIVLGGEYWRLFTAMFLHAGIAHLVMNGLVLAHMGRLVETLFGSWRFAFIYAAAGLSGSLMSLLLGSFVRPSVGASGALFGLFGAAVYFRIAAPRQWRVPWGQLLWPIGLNLAIGLLIPNIDNWAHLGGLAGGFAAAAVAGVPRQGRARWRRPAVLAVVAVAVLLVAGAFPIPVRARDALEQGQAAMAVRRYEEAEYWLREAARASPGDWRPHLELARLYYLTGRYEEAGAEAEQVLGLAPGNREARIILGAVEDARRRAGIRR</sequence>
<evidence type="ECO:0000256" key="3">
    <source>
        <dbReference type="ARBA" id="ARBA00022692"/>
    </source>
</evidence>
<comment type="similarity">
    <text evidence="2">Belongs to the peptidase S54 family.</text>
</comment>
<accession>A0AA35GA38</accession>
<dbReference type="GO" id="GO:0016020">
    <property type="term" value="C:membrane"/>
    <property type="evidence" value="ECO:0007669"/>
    <property type="project" value="UniProtKB-SubCell"/>
</dbReference>
<dbReference type="EMBL" id="AP025628">
    <property type="protein sequence ID" value="BDG60904.1"/>
    <property type="molecule type" value="Genomic_DNA"/>
</dbReference>
<evidence type="ECO:0000313" key="10">
    <source>
        <dbReference type="Proteomes" id="UP001163687"/>
    </source>
</evidence>
<gene>
    <name evidence="9" type="ORF">caldi_19940</name>
</gene>
<evidence type="ECO:0000313" key="9">
    <source>
        <dbReference type="EMBL" id="BDG60904.1"/>
    </source>
</evidence>
<dbReference type="PANTHER" id="PTHR43731:SF14">
    <property type="entry name" value="PRESENILIN-ASSOCIATED RHOMBOID-LIKE PROTEIN, MITOCHONDRIAL"/>
    <property type="match status" value="1"/>
</dbReference>
<dbReference type="SUPFAM" id="SSF144091">
    <property type="entry name" value="Rhomboid-like"/>
    <property type="match status" value="1"/>
</dbReference>
<dbReference type="Proteomes" id="UP001163687">
    <property type="component" value="Chromosome"/>
</dbReference>
<comment type="subcellular location">
    <subcellularLocation>
        <location evidence="1">Membrane</location>
        <topology evidence="1">Multi-pass membrane protein</topology>
    </subcellularLocation>
</comment>
<dbReference type="SUPFAM" id="SSF48452">
    <property type="entry name" value="TPR-like"/>
    <property type="match status" value="1"/>
</dbReference>
<name>A0AA35GA38_9FIRM</name>
<feature type="transmembrane region" description="Helical" evidence="7">
    <location>
        <begin position="337"/>
        <end position="355"/>
    </location>
</feature>
<protein>
    <recommendedName>
        <fullName evidence="8">Peptidase S54 rhomboid domain-containing protein</fullName>
    </recommendedName>
</protein>
<keyword evidence="3 7" id="KW-0812">Transmembrane</keyword>
<evidence type="ECO:0000256" key="1">
    <source>
        <dbReference type="ARBA" id="ARBA00004141"/>
    </source>
</evidence>
<dbReference type="AlphaFoldDB" id="A0AA35GA38"/>
<feature type="transmembrane region" description="Helical" evidence="7">
    <location>
        <begin position="85"/>
        <end position="104"/>
    </location>
</feature>
<dbReference type="KEGG" id="cmic:caldi_19940"/>
<proteinExistence type="inferred from homology"/>
<feature type="transmembrane region" description="Helical" evidence="7">
    <location>
        <begin position="257"/>
        <end position="278"/>
    </location>
</feature>
<dbReference type="InterPro" id="IPR022764">
    <property type="entry name" value="Peptidase_S54_rhomboid_dom"/>
</dbReference>
<feature type="transmembrane region" description="Helical" evidence="7">
    <location>
        <begin position="284"/>
        <end position="302"/>
    </location>
</feature>
<keyword evidence="6 7" id="KW-0472">Membrane</keyword>
<evidence type="ECO:0000256" key="4">
    <source>
        <dbReference type="ARBA" id="ARBA00022801"/>
    </source>
</evidence>
<dbReference type="InterPro" id="IPR035952">
    <property type="entry name" value="Rhomboid-like_sf"/>
</dbReference>
<evidence type="ECO:0000256" key="2">
    <source>
        <dbReference type="ARBA" id="ARBA00009045"/>
    </source>
</evidence>
<dbReference type="InterPro" id="IPR011990">
    <property type="entry name" value="TPR-like_helical_dom_sf"/>
</dbReference>
<dbReference type="PANTHER" id="PTHR43731">
    <property type="entry name" value="RHOMBOID PROTEASE"/>
    <property type="match status" value="1"/>
</dbReference>
<feature type="transmembrane region" description="Helical" evidence="7">
    <location>
        <begin position="221"/>
        <end position="245"/>
    </location>
</feature>
<evidence type="ECO:0000259" key="8">
    <source>
        <dbReference type="Pfam" id="PF01694"/>
    </source>
</evidence>
<keyword evidence="10" id="KW-1185">Reference proteome</keyword>
<dbReference type="Pfam" id="PF01694">
    <property type="entry name" value="Rhomboid"/>
    <property type="match status" value="1"/>
</dbReference>
<dbReference type="GO" id="GO:0004252">
    <property type="term" value="F:serine-type endopeptidase activity"/>
    <property type="evidence" value="ECO:0007669"/>
    <property type="project" value="InterPro"/>
</dbReference>
<evidence type="ECO:0000256" key="7">
    <source>
        <dbReference type="SAM" id="Phobius"/>
    </source>
</evidence>
<organism evidence="9 10">
    <name type="scientific">Caldinitratiruptor microaerophilus</name>
    <dbReference type="NCBI Taxonomy" id="671077"/>
    <lineage>
        <taxon>Bacteria</taxon>
        <taxon>Bacillati</taxon>
        <taxon>Bacillota</taxon>
        <taxon>Clostridia</taxon>
        <taxon>Eubacteriales</taxon>
        <taxon>Symbiobacteriaceae</taxon>
        <taxon>Caldinitratiruptor</taxon>
    </lineage>
</organism>
<dbReference type="InterPro" id="IPR050925">
    <property type="entry name" value="Rhomboid_protease_S54"/>
</dbReference>
<evidence type="ECO:0000256" key="5">
    <source>
        <dbReference type="ARBA" id="ARBA00022989"/>
    </source>
</evidence>
<reference evidence="9" key="1">
    <citation type="submission" date="2022-03" db="EMBL/GenBank/DDBJ databases">
        <title>Complete genome sequence of Caldinitratiruptor microaerophilus.</title>
        <authorList>
            <person name="Mukaiyama R."/>
            <person name="Nishiyama T."/>
            <person name="Ueda K."/>
        </authorList>
    </citation>
    <scope>NUCLEOTIDE SEQUENCE</scope>
    <source>
        <strain evidence="9">JCM 16183</strain>
    </source>
</reference>